<accession>A0ABU4EAH3</accession>
<comment type="caution">
    <text evidence="2">The sequence shown here is derived from an EMBL/GenBank/DDBJ whole genome shotgun (WGS) entry which is preliminary data.</text>
</comment>
<dbReference type="EMBL" id="JAWLLM010000002">
    <property type="protein sequence ID" value="MDV7041035.1"/>
    <property type="molecule type" value="Genomic_DNA"/>
</dbReference>
<evidence type="ECO:0000259" key="1">
    <source>
        <dbReference type="Pfam" id="PF13132"/>
    </source>
</evidence>
<evidence type="ECO:0000313" key="2">
    <source>
        <dbReference type="EMBL" id="MDV7041035.1"/>
    </source>
</evidence>
<reference evidence="2 3" key="1">
    <citation type="submission" date="2023-10" db="EMBL/GenBank/DDBJ databases">
        <title>Clonality and diversity in the soft rot Dickeya solani phytopathogen.</title>
        <authorList>
            <person name="Pedron J."/>
            <person name="Van Gijisegem F."/>
            <person name="Portier P."/>
            <person name="Taghouti G."/>
        </authorList>
    </citation>
    <scope>NUCLEOTIDE SEQUENCE [LARGE SCALE GENOMIC DNA]</scope>
    <source>
        <strain evidence="2 3">FVG2-MFV017-A9</strain>
    </source>
</reference>
<proteinExistence type="predicted"/>
<name>A0ABU4EAH3_9GAMM</name>
<dbReference type="NCBIfam" id="NF041551">
    <property type="entry name" value="YlcI_YnfO_N"/>
    <property type="match status" value="1"/>
</dbReference>
<dbReference type="InterPro" id="IPR025030">
    <property type="entry name" value="DUF3950"/>
</dbReference>
<dbReference type="RefSeq" id="WP_155518233.1">
    <property type="nucleotide sequence ID" value="NZ_CP104920.1"/>
</dbReference>
<sequence length="50" mass="5518">MPTGSKNKRSTTKGIRFPHELIEEINASVAQEKAEDPDANFSAWVLDACN</sequence>
<gene>
    <name evidence="2" type="ORF">RUJ08_02740</name>
</gene>
<evidence type="ECO:0000313" key="3">
    <source>
        <dbReference type="Proteomes" id="UP001187868"/>
    </source>
</evidence>
<dbReference type="Proteomes" id="UP001187868">
    <property type="component" value="Unassembled WGS sequence"/>
</dbReference>
<feature type="domain" description="DUF3950" evidence="1">
    <location>
        <begin position="21"/>
        <end position="49"/>
    </location>
</feature>
<protein>
    <submittedName>
        <fullName evidence="2">YlcI/YnfO family protein</fullName>
    </submittedName>
</protein>
<organism evidence="2 3">
    <name type="scientific">Dickeya solani</name>
    <dbReference type="NCBI Taxonomy" id="1089444"/>
    <lineage>
        <taxon>Bacteria</taxon>
        <taxon>Pseudomonadati</taxon>
        <taxon>Pseudomonadota</taxon>
        <taxon>Gammaproteobacteria</taxon>
        <taxon>Enterobacterales</taxon>
        <taxon>Pectobacteriaceae</taxon>
        <taxon>Dickeya</taxon>
    </lineage>
</organism>
<keyword evidence="3" id="KW-1185">Reference proteome</keyword>
<dbReference type="Pfam" id="PF13132">
    <property type="entry name" value="DUF3950"/>
    <property type="match status" value="1"/>
</dbReference>